<evidence type="ECO:0000313" key="4">
    <source>
        <dbReference type="Proteomes" id="UP000317429"/>
    </source>
</evidence>
<evidence type="ECO:0000313" key="3">
    <source>
        <dbReference type="EMBL" id="QDU88667.1"/>
    </source>
</evidence>
<accession>A0A518DB08</accession>
<feature type="chain" id="PRO_5021904052" evidence="2">
    <location>
        <begin position="28"/>
        <end position="109"/>
    </location>
</feature>
<feature type="signal peptide" evidence="2">
    <location>
        <begin position="1"/>
        <end position="27"/>
    </location>
</feature>
<name>A0A518DB08_9BACT</name>
<evidence type="ECO:0000256" key="1">
    <source>
        <dbReference type="SAM" id="MobiDB-lite"/>
    </source>
</evidence>
<dbReference type="EMBL" id="CP036291">
    <property type="protein sequence ID" value="QDU88667.1"/>
    <property type="molecule type" value="Genomic_DNA"/>
</dbReference>
<dbReference type="AlphaFoldDB" id="A0A518DB08"/>
<feature type="region of interest" description="Disordered" evidence="1">
    <location>
        <begin position="89"/>
        <end position="109"/>
    </location>
</feature>
<reference evidence="3 4" key="1">
    <citation type="submission" date="2019-02" db="EMBL/GenBank/DDBJ databases">
        <title>Deep-cultivation of Planctomycetes and their phenomic and genomic characterization uncovers novel biology.</title>
        <authorList>
            <person name="Wiegand S."/>
            <person name="Jogler M."/>
            <person name="Boedeker C."/>
            <person name="Pinto D."/>
            <person name="Vollmers J."/>
            <person name="Rivas-Marin E."/>
            <person name="Kohn T."/>
            <person name="Peeters S.H."/>
            <person name="Heuer A."/>
            <person name="Rast P."/>
            <person name="Oberbeckmann S."/>
            <person name="Bunk B."/>
            <person name="Jeske O."/>
            <person name="Meyerdierks A."/>
            <person name="Storesund J.E."/>
            <person name="Kallscheuer N."/>
            <person name="Luecker S."/>
            <person name="Lage O.M."/>
            <person name="Pohl T."/>
            <person name="Merkel B.J."/>
            <person name="Hornburger P."/>
            <person name="Mueller R.-W."/>
            <person name="Bruemmer F."/>
            <person name="Labrenz M."/>
            <person name="Spormann A.M."/>
            <person name="Op den Camp H."/>
            <person name="Overmann J."/>
            <person name="Amann R."/>
            <person name="Jetten M.S.M."/>
            <person name="Mascher T."/>
            <person name="Medema M.H."/>
            <person name="Devos D.P."/>
            <person name="Kaster A.-K."/>
            <person name="Ovreas L."/>
            <person name="Rohde M."/>
            <person name="Galperin M.Y."/>
            <person name="Jogler C."/>
        </authorList>
    </citation>
    <scope>NUCLEOTIDE SEQUENCE [LARGE SCALE GENOMIC DNA]</scope>
    <source>
        <strain evidence="3 4">Pla175</strain>
    </source>
</reference>
<sequence precursor="true">MSAFSKRSAAIVLGVAIALVYALPTPAQETTRPTAQTAAIQTHLLSGEGGDGLLVVVDAARSAIATYRVSAKTGQLTLSSVRQIGPDLQIDNYNSGGPTPQEIRSGFGS</sequence>
<proteinExistence type="predicted"/>
<keyword evidence="2" id="KW-0732">Signal</keyword>
<evidence type="ECO:0000256" key="2">
    <source>
        <dbReference type="SAM" id="SignalP"/>
    </source>
</evidence>
<dbReference type="KEGG" id="pnd:Pla175_20470"/>
<keyword evidence="4" id="KW-1185">Reference proteome</keyword>
<gene>
    <name evidence="3" type="ORF">Pla175_20470</name>
</gene>
<organism evidence="3 4">
    <name type="scientific">Pirellulimonas nuda</name>
    <dbReference type="NCBI Taxonomy" id="2528009"/>
    <lineage>
        <taxon>Bacteria</taxon>
        <taxon>Pseudomonadati</taxon>
        <taxon>Planctomycetota</taxon>
        <taxon>Planctomycetia</taxon>
        <taxon>Pirellulales</taxon>
        <taxon>Lacipirellulaceae</taxon>
        <taxon>Pirellulimonas</taxon>
    </lineage>
</organism>
<dbReference type="Proteomes" id="UP000317429">
    <property type="component" value="Chromosome"/>
</dbReference>
<protein>
    <submittedName>
        <fullName evidence="3">Uncharacterized protein</fullName>
    </submittedName>
</protein>